<accession>A0A921IK66</accession>
<sequence length="211" mass="23069">MKNNHLPDSPFFRFMDVVGDVFLLNLCWLAGCLPVVTAGASTTAAFSVAGKMAAGQEYRVFHDYGTAFRRDFALSTRTWLVMVVLGLLLWFDYQLGLAKSGSLGGILIASASAFGVIWLAALGGGFALLGRFAYRRGRDAMKDGLRLCLARPQAALVWLVFMGTLPVLYGSTPQLFWYLFPLWLLIGGGTAIVLTARLLRPAFVKIEEGQH</sequence>
<feature type="transmembrane region" description="Helical" evidence="1">
    <location>
        <begin position="22"/>
        <end position="50"/>
    </location>
</feature>
<keyword evidence="1" id="KW-0472">Membrane</keyword>
<name>A0A921IK66_9FIRM</name>
<protein>
    <submittedName>
        <fullName evidence="2">DUF624 domain-containing protein</fullName>
    </submittedName>
</protein>
<dbReference type="EMBL" id="DYVE01000072">
    <property type="protein sequence ID" value="HJG27570.1"/>
    <property type="molecule type" value="Genomic_DNA"/>
</dbReference>
<feature type="transmembrane region" description="Helical" evidence="1">
    <location>
        <begin position="149"/>
        <end position="169"/>
    </location>
</feature>
<gene>
    <name evidence="2" type="ORF">K8V20_02845</name>
</gene>
<proteinExistence type="predicted"/>
<dbReference type="Pfam" id="PF04854">
    <property type="entry name" value="DUF624"/>
    <property type="match status" value="1"/>
</dbReference>
<feature type="transmembrane region" description="Helical" evidence="1">
    <location>
        <begin position="71"/>
        <end position="91"/>
    </location>
</feature>
<evidence type="ECO:0000256" key="1">
    <source>
        <dbReference type="SAM" id="Phobius"/>
    </source>
</evidence>
<reference evidence="2" key="1">
    <citation type="journal article" date="2021" name="PeerJ">
        <title>Extensive microbial diversity within the chicken gut microbiome revealed by metagenomics and culture.</title>
        <authorList>
            <person name="Gilroy R."/>
            <person name="Ravi A."/>
            <person name="Getino M."/>
            <person name="Pursley I."/>
            <person name="Horton D.L."/>
            <person name="Alikhan N.F."/>
            <person name="Baker D."/>
            <person name="Gharbi K."/>
            <person name="Hall N."/>
            <person name="Watson M."/>
            <person name="Adriaenssens E.M."/>
            <person name="Foster-Nyarko E."/>
            <person name="Jarju S."/>
            <person name="Secka A."/>
            <person name="Antonio M."/>
            <person name="Oren A."/>
            <person name="Chaudhuri R.R."/>
            <person name="La Ragione R."/>
            <person name="Hildebrand F."/>
            <person name="Pallen M.J."/>
        </authorList>
    </citation>
    <scope>NUCLEOTIDE SEQUENCE</scope>
    <source>
        <strain evidence="2">ChiBcec21-2208</strain>
    </source>
</reference>
<keyword evidence="1" id="KW-1133">Transmembrane helix</keyword>
<feature type="transmembrane region" description="Helical" evidence="1">
    <location>
        <begin position="175"/>
        <end position="196"/>
    </location>
</feature>
<evidence type="ECO:0000313" key="3">
    <source>
        <dbReference type="Proteomes" id="UP000782880"/>
    </source>
</evidence>
<reference evidence="2" key="2">
    <citation type="submission" date="2021-09" db="EMBL/GenBank/DDBJ databases">
        <authorList>
            <person name="Gilroy R."/>
        </authorList>
    </citation>
    <scope>NUCLEOTIDE SEQUENCE</scope>
    <source>
        <strain evidence="2">ChiBcec21-2208</strain>
    </source>
</reference>
<dbReference type="PROSITE" id="PS51257">
    <property type="entry name" value="PROKAR_LIPOPROTEIN"/>
    <property type="match status" value="1"/>
</dbReference>
<evidence type="ECO:0000313" key="2">
    <source>
        <dbReference type="EMBL" id="HJG27570.1"/>
    </source>
</evidence>
<dbReference type="InterPro" id="IPR006938">
    <property type="entry name" value="DUF624"/>
</dbReference>
<dbReference type="Proteomes" id="UP000782880">
    <property type="component" value="Unassembled WGS sequence"/>
</dbReference>
<feature type="transmembrane region" description="Helical" evidence="1">
    <location>
        <begin position="103"/>
        <end position="129"/>
    </location>
</feature>
<organism evidence="2 3">
    <name type="scientific">Subdoligranulum variabile</name>
    <dbReference type="NCBI Taxonomy" id="214851"/>
    <lineage>
        <taxon>Bacteria</taxon>
        <taxon>Bacillati</taxon>
        <taxon>Bacillota</taxon>
        <taxon>Clostridia</taxon>
        <taxon>Eubacteriales</taxon>
        <taxon>Oscillospiraceae</taxon>
        <taxon>Subdoligranulum</taxon>
    </lineage>
</organism>
<dbReference type="AlphaFoldDB" id="A0A921IK66"/>
<keyword evidence="1" id="KW-0812">Transmembrane</keyword>
<comment type="caution">
    <text evidence="2">The sequence shown here is derived from an EMBL/GenBank/DDBJ whole genome shotgun (WGS) entry which is preliminary data.</text>
</comment>